<gene>
    <name evidence="3" type="ORF">H3H37_16590</name>
</gene>
<dbReference type="GO" id="GO:0003677">
    <property type="term" value="F:DNA binding"/>
    <property type="evidence" value="ECO:0007669"/>
    <property type="project" value="UniProtKB-KW"/>
</dbReference>
<evidence type="ECO:0000259" key="2">
    <source>
        <dbReference type="Pfam" id="PF11740"/>
    </source>
</evidence>
<organism evidence="3 4">
    <name type="scientific">Rugamonas brunnea</name>
    <dbReference type="NCBI Taxonomy" id="2758569"/>
    <lineage>
        <taxon>Bacteria</taxon>
        <taxon>Pseudomonadati</taxon>
        <taxon>Pseudomonadota</taxon>
        <taxon>Betaproteobacteria</taxon>
        <taxon>Burkholderiales</taxon>
        <taxon>Oxalobacteraceae</taxon>
        <taxon>Telluria group</taxon>
        <taxon>Rugamonas</taxon>
    </lineage>
</organism>
<name>A0A7W2EUA4_9BURK</name>
<evidence type="ECO:0000313" key="4">
    <source>
        <dbReference type="Proteomes" id="UP000534388"/>
    </source>
</evidence>
<accession>A0A7W2EUA4</accession>
<keyword evidence="3" id="KW-0238">DNA-binding</keyword>
<keyword evidence="1" id="KW-0175">Coiled coil</keyword>
<feature type="coiled-coil region" evidence="1">
    <location>
        <begin position="198"/>
        <end position="267"/>
    </location>
</feature>
<reference evidence="3 4" key="1">
    <citation type="submission" date="2020-07" db="EMBL/GenBank/DDBJ databases">
        <title>Novel species isolated from subtropical streams in China.</title>
        <authorList>
            <person name="Lu H."/>
        </authorList>
    </citation>
    <scope>NUCLEOTIDE SEQUENCE [LARGE SCALE GENOMIC DNA]</scope>
    <source>
        <strain evidence="3 4">LX20W</strain>
    </source>
</reference>
<comment type="caution">
    <text evidence="3">The sequence shown here is derived from an EMBL/GenBank/DDBJ whole genome shotgun (WGS) entry which is preliminary data.</text>
</comment>
<feature type="domain" description="KfrA N-terminal DNA-binding" evidence="2">
    <location>
        <begin position="8"/>
        <end position="116"/>
    </location>
</feature>
<protein>
    <submittedName>
        <fullName evidence="3">DNA-binding protein</fullName>
    </submittedName>
</protein>
<sequence>MARAGILYSHVAAAASRLAGEGKNPTVDTVRAALGATGSKSTIAPMLKRWKEEHAGSVAEAASGLPAALVQAVRQVYDGLRADATAQLEQAALAHADALKALQVEMAQLRAQAKTLGVERSALAADLAHAQDEMVRLRAELQTQSVLLAGTQSENTGLAQRLADRAAEVAAVNQQLTHARTQFEHYQESNAAQRTEERQSFERRIVQQDHELGQLRQQLELKQVAAAQHAGQMSRVIEENERLERDAQSAQLELGQLRADRDRTAAEAAQSAAGQILLTTKQEALQRELSDAHTTLAVRERETALAGERLADMERRADALAQERLDLLRQQAALEAELRLCRAGMERPAG</sequence>
<feature type="coiled-coil region" evidence="1">
    <location>
        <begin position="310"/>
        <end position="337"/>
    </location>
</feature>
<dbReference type="Pfam" id="PF11740">
    <property type="entry name" value="KfrA_N"/>
    <property type="match status" value="1"/>
</dbReference>
<dbReference type="InterPro" id="IPR021104">
    <property type="entry name" value="KfrA_DNA-bd_N"/>
</dbReference>
<proteinExistence type="predicted"/>
<dbReference type="EMBL" id="JACEZT010000011">
    <property type="protein sequence ID" value="MBA5638680.1"/>
    <property type="molecule type" value="Genomic_DNA"/>
</dbReference>
<dbReference type="AlphaFoldDB" id="A0A7W2EUA4"/>
<evidence type="ECO:0000313" key="3">
    <source>
        <dbReference type="EMBL" id="MBA5638680.1"/>
    </source>
</evidence>
<keyword evidence="4" id="KW-1185">Reference proteome</keyword>
<feature type="coiled-coil region" evidence="1">
    <location>
        <begin position="92"/>
        <end position="140"/>
    </location>
</feature>
<dbReference type="Proteomes" id="UP000534388">
    <property type="component" value="Unassembled WGS sequence"/>
</dbReference>
<evidence type="ECO:0000256" key="1">
    <source>
        <dbReference type="SAM" id="Coils"/>
    </source>
</evidence>
<dbReference type="RefSeq" id="WP_182164489.1">
    <property type="nucleotide sequence ID" value="NZ_JACEZT010000011.1"/>
</dbReference>